<proteinExistence type="predicted"/>
<dbReference type="NCBIfam" id="TIGR03696">
    <property type="entry name" value="Rhs_assc_core"/>
    <property type="match status" value="1"/>
</dbReference>
<sequence>MSYDPQLRLRSVKENGVADSETCTSSMAARSQIEADYKFTRYSGKEMDVTGLYYYGARCYAPWLARWISADPSGDAALVPPPPRPPPLPS</sequence>
<gene>
    <name evidence="1" type="ORF">KJY40_23905</name>
</gene>
<dbReference type="Proteomes" id="UP001162907">
    <property type="component" value="Chromosome"/>
</dbReference>
<dbReference type="InterPro" id="IPR022385">
    <property type="entry name" value="Rhs_assc_core"/>
</dbReference>
<keyword evidence="2" id="KW-1185">Reference proteome</keyword>
<evidence type="ECO:0000313" key="1">
    <source>
        <dbReference type="EMBL" id="UFQ03002.1"/>
    </source>
</evidence>
<dbReference type="EMBL" id="CP075567">
    <property type="protein sequence ID" value="UFQ03002.1"/>
    <property type="molecule type" value="Genomic_DNA"/>
</dbReference>
<name>A0ABY3Q9X7_9PSED</name>
<organism evidence="1 2">
    <name type="scientific">Pseudomonas fitomaticsae</name>
    <dbReference type="NCBI Taxonomy" id="2837969"/>
    <lineage>
        <taxon>Bacteria</taxon>
        <taxon>Pseudomonadati</taxon>
        <taxon>Pseudomonadota</taxon>
        <taxon>Gammaproteobacteria</taxon>
        <taxon>Pseudomonadales</taxon>
        <taxon>Pseudomonadaceae</taxon>
        <taxon>Pseudomonas</taxon>
    </lineage>
</organism>
<evidence type="ECO:0000313" key="2">
    <source>
        <dbReference type="Proteomes" id="UP001162907"/>
    </source>
</evidence>
<reference evidence="1 2" key="1">
    <citation type="journal article" date="2022" name="Int. J. Syst. Evol. Microbiol.">
        <title>Pseudomonas fitomaticsae sp. nov., isolated at Marimurtra Botanical Garden in Blanes, Catalonia, Spain.</title>
        <authorList>
            <person name="Atanasov K.E."/>
            <person name="Galbis D.M."/>
            <person name="Cornado D."/>
            <person name="Serpico A."/>
            <person name="Sanchez G."/>
            <person name="Bosch M."/>
            <person name="Ferrer A."/>
            <person name="Altabella T."/>
        </authorList>
    </citation>
    <scope>NUCLEOTIDE SEQUENCE [LARGE SCALE GENOMIC DNA]</scope>
    <source>
        <strain evidence="1 2">FIT81</strain>
    </source>
</reference>
<protein>
    <submittedName>
        <fullName evidence="1">Uncharacterized protein</fullName>
    </submittedName>
</protein>
<dbReference type="Gene3D" id="2.180.10.10">
    <property type="entry name" value="RHS repeat-associated core"/>
    <property type="match status" value="1"/>
</dbReference>
<accession>A0ABY3Q9X7</accession>